<keyword evidence="4 6" id="KW-1133">Transmembrane helix</keyword>
<dbReference type="PATRIC" id="fig|1330534.3.peg.3498"/>
<dbReference type="NCBIfam" id="TIGR02454">
    <property type="entry name" value="ECF_T_CbiQ"/>
    <property type="match status" value="1"/>
</dbReference>
<accession>U4QXS8</accession>
<dbReference type="CDD" id="cd16914">
    <property type="entry name" value="EcfT"/>
    <property type="match status" value="1"/>
</dbReference>
<evidence type="ECO:0000256" key="6">
    <source>
        <dbReference type="SAM" id="Phobius"/>
    </source>
</evidence>
<evidence type="ECO:0000256" key="4">
    <source>
        <dbReference type="ARBA" id="ARBA00022989"/>
    </source>
</evidence>
<dbReference type="GO" id="GO:0043190">
    <property type="term" value="C:ATP-binding cassette (ABC) transporter complex"/>
    <property type="evidence" value="ECO:0007669"/>
    <property type="project" value="InterPro"/>
</dbReference>
<evidence type="ECO:0000313" key="8">
    <source>
        <dbReference type="Proteomes" id="UP000016860"/>
    </source>
</evidence>
<feature type="transmembrane region" description="Helical" evidence="6">
    <location>
        <begin position="62"/>
        <end position="83"/>
    </location>
</feature>
<dbReference type="PANTHER" id="PTHR43723:SF1">
    <property type="entry name" value="COBALT TRANSPORT PROTEIN CBIQ"/>
    <property type="match status" value="1"/>
</dbReference>
<proteinExistence type="predicted"/>
<dbReference type="GO" id="GO:0006824">
    <property type="term" value="P:cobalt ion transport"/>
    <property type="evidence" value="ECO:0007669"/>
    <property type="project" value="InterPro"/>
</dbReference>
<dbReference type="PANTHER" id="PTHR43723">
    <property type="entry name" value="COBALT TRANSPORT PROTEIN CBIQ"/>
    <property type="match status" value="1"/>
</dbReference>
<comment type="subcellular location">
    <subcellularLocation>
        <location evidence="1">Cell membrane</location>
        <topology evidence="1">Multi-pass membrane protein</topology>
    </subcellularLocation>
</comment>
<evidence type="ECO:0000256" key="1">
    <source>
        <dbReference type="ARBA" id="ARBA00004651"/>
    </source>
</evidence>
<evidence type="ECO:0000256" key="5">
    <source>
        <dbReference type="ARBA" id="ARBA00023136"/>
    </source>
</evidence>
<keyword evidence="2" id="KW-1003">Cell membrane</keyword>
<comment type="caution">
    <text evidence="7">The sequence shown here is derived from an EMBL/GenBank/DDBJ whole genome shotgun (WGS) entry which is preliminary data.</text>
</comment>
<dbReference type="InterPro" id="IPR003339">
    <property type="entry name" value="ABC/ECF_trnsptr_transmembrane"/>
</dbReference>
<name>U4QXS8_9FIRM</name>
<protein>
    <submittedName>
        <fullName evidence="7">Cobalt ABC transporter permease</fullName>
    </submittedName>
</protein>
<feature type="transmembrane region" description="Helical" evidence="6">
    <location>
        <begin position="237"/>
        <end position="258"/>
    </location>
</feature>
<dbReference type="EMBL" id="ATAY01000088">
    <property type="protein sequence ID" value="EPR09352.1"/>
    <property type="molecule type" value="Genomic_DNA"/>
</dbReference>
<evidence type="ECO:0000313" key="7">
    <source>
        <dbReference type="EMBL" id="EPR09352.1"/>
    </source>
</evidence>
<dbReference type="InterPro" id="IPR052770">
    <property type="entry name" value="Cobalt_transport_CbiQ"/>
</dbReference>
<organism evidence="7 8">
    <name type="scientific">Ruminiclostridium papyrosolvens C7</name>
    <dbReference type="NCBI Taxonomy" id="1330534"/>
    <lineage>
        <taxon>Bacteria</taxon>
        <taxon>Bacillati</taxon>
        <taxon>Bacillota</taxon>
        <taxon>Clostridia</taxon>
        <taxon>Eubacteriales</taxon>
        <taxon>Oscillospiraceae</taxon>
        <taxon>Ruminiclostridium</taxon>
    </lineage>
</organism>
<dbReference type="STRING" id="1330534.L323_17615"/>
<evidence type="ECO:0000256" key="2">
    <source>
        <dbReference type="ARBA" id="ARBA00022475"/>
    </source>
</evidence>
<keyword evidence="3 6" id="KW-0812">Transmembrane</keyword>
<reference evidence="7 8" key="1">
    <citation type="journal article" date="2013" name="Genome Announc.">
        <title>Draft Genome Sequence of the Cellulolytic Bacterium Clostridium papyrosolvens C7 (ATCC 700395).</title>
        <authorList>
            <person name="Zepeda V."/>
            <person name="Dassa B."/>
            <person name="Borovok I."/>
            <person name="Lamed R."/>
            <person name="Bayer E.A."/>
            <person name="Cate J.H."/>
        </authorList>
    </citation>
    <scope>NUCLEOTIDE SEQUENCE [LARGE SCALE GENOMIC DNA]</scope>
    <source>
        <strain evidence="7 8">C7</strain>
    </source>
</reference>
<dbReference type="RefSeq" id="WP_020816910.1">
    <property type="nucleotide sequence ID" value="NZ_ATAY01000088.1"/>
</dbReference>
<gene>
    <name evidence="7" type="ORF">L323_17615</name>
</gene>
<feature type="transmembrane region" description="Helical" evidence="6">
    <location>
        <begin position="26"/>
        <end position="50"/>
    </location>
</feature>
<dbReference type="Proteomes" id="UP000016860">
    <property type="component" value="Unassembled WGS sequence"/>
</dbReference>
<sequence length="259" mass="29167">MILIDKYAYDSKLACVSPKAKLIYTMLPLLLCISLNSLVVSLVTIIVMAVTTVGVGKIKLTAYVKLLFIPFGFLMVGTITILINRFAPNHIYLLGVKIGKYAYGIDWGTLTNSLKLVLKALGGVSCMYCLSLSTPMTDLFQVLRRTKIPTVIVTLMELIYRYIFVLLDEVERMNIAKNSRLGNHNFRTSLKSTSELISMLFIRAYNRSDRVYAALESRGYNGQFVTLDEEYVHGKKMYMLSILLCLLLLSAGIAERYLL</sequence>
<evidence type="ECO:0000256" key="3">
    <source>
        <dbReference type="ARBA" id="ARBA00022692"/>
    </source>
</evidence>
<dbReference type="AlphaFoldDB" id="U4QXS8"/>
<dbReference type="OrthoDB" id="9815246at2"/>
<dbReference type="InterPro" id="IPR012809">
    <property type="entry name" value="ECF_CbiQ"/>
</dbReference>
<dbReference type="Pfam" id="PF02361">
    <property type="entry name" value="CbiQ"/>
    <property type="match status" value="1"/>
</dbReference>
<keyword evidence="5 6" id="KW-0472">Membrane</keyword>